<organism evidence="1 2">
    <name type="scientific">Catharanthus roseus</name>
    <name type="common">Madagascar periwinkle</name>
    <name type="synonym">Vinca rosea</name>
    <dbReference type="NCBI Taxonomy" id="4058"/>
    <lineage>
        <taxon>Eukaryota</taxon>
        <taxon>Viridiplantae</taxon>
        <taxon>Streptophyta</taxon>
        <taxon>Embryophyta</taxon>
        <taxon>Tracheophyta</taxon>
        <taxon>Spermatophyta</taxon>
        <taxon>Magnoliopsida</taxon>
        <taxon>eudicotyledons</taxon>
        <taxon>Gunneridae</taxon>
        <taxon>Pentapetalae</taxon>
        <taxon>asterids</taxon>
        <taxon>lamiids</taxon>
        <taxon>Gentianales</taxon>
        <taxon>Apocynaceae</taxon>
        <taxon>Rauvolfioideae</taxon>
        <taxon>Vinceae</taxon>
        <taxon>Catharanthinae</taxon>
        <taxon>Catharanthus</taxon>
    </lineage>
</organism>
<dbReference type="Proteomes" id="UP001060085">
    <property type="component" value="Linkage Group LG05"/>
</dbReference>
<reference evidence="2" key="1">
    <citation type="journal article" date="2023" name="Nat. Plants">
        <title>Single-cell RNA sequencing provides a high-resolution roadmap for understanding the multicellular compartmentation of specialized metabolism.</title>
        <authorList>
            <person name="Sun S."/>
            <person name="Shen X."/>
            <person name="Li Y."/>
            <person name="Li Y."/>
            <person name="Wang S."/>
            <person name="Li R."/>
            <person name="Zhang H."/>
            <person name="Shen G."/>
            <person name="Guo B."/>
            <person name="Wei J."/>
            <person name="Xu J."/>
            <person name="St-Pierre B."/>
            <person name="Chen S."/>
            <person name="Sun C."/>
        </authorList>
    </citation>
    <scope>NUCLEOTIDE SEQUENCE [LARGE SCALE GENOMIC DNA]</scope>
</reference>
<proteinExistence type="predicted"/>
<keyword evidence="2" id="KW-1185">Reference proteome</keyword>
<evidence type="ECO:0000313" key="2">
    <source>
        <dbReference type="Proteomes" id="UP001060085"/>
    </source>
</evidence>
<accession>A0ACC0AW72</accession>
<protein>
    <submittedName>
        <fullName evidence="1">Uncharacterized protein</fullName>
    </submittedName>
</protein>
<dbReference type="EMBL" id="CM044705">
    <property type="protein sequence ID" value="KAI5663721.1"/>
    <property type="molecule type" value="Genomic_DNA"/>
</dbReference>
<gene>
    <name evidence="1" type="ORF">M9H77_23044</name>
</gene>
<evidence type="ECO:0000313" key="1">
    <source>
        <dbReference type="EMBL" id="KAI5663721.1"/>
    </source>
</evidence>
<name>A0ACC0AW72_CATRO</name>
<sequence length="109" mass="12648">MNELATKSRQDTMIYTKSHGKGSHKLKLSTCFMADWECDPYVCRNCYSSCNDGTTSTPRDDKYECMYTMFLHKQEQRKFCYEPDESIIRGSKAWTNNKIANEESSTSRG</sequence>
<comment type="caution">
    <text evidence="1">The sequence shown here is derived from an EMBL/GenBank/DDBJ whole genome shotgun (WGS) entry which is preliminary data.</text>
</comment>